<dbReference type="InterPro" id="IPR006166">
    <property type="entry name" value="ERCC4_domain"/>
</dbReference>
<dbReference type="GO" id="GO:0003697">
    <property type="term" value="F:single-stranded DNA binding"/>
    <property type="evidence" value="ECO:0007669"/>
    <property type="project" value="TreeGrafter"/>
</dbReference>
<feature type="region of interest" description="Disordered" evidence="10">
    <location>
        <begin position="613"/>
        <end position="644"/>
    </location>
</feature>
<evidence type="ECO:0000256" key="6">
    <source>
        <dbReference type="ARBA" id="ARBA00022801"/>
    </source>
</evidence>
<dbReference type="SUPFAM" id="SSF52980">
    <property type="entry name" value="Restriction endonuclease-like"/>
    <property type="match status" value="1"/>
</dbReference>
<evidence type="ECO:0000256" key="8">
    <source>
        <dbReference type="ARBA" id="ARBA00023204"/>
    </source>
</evidence>
<evidence type="ECO:0000256" key="5">
    <source>
        <dbReference type="ARBA" id="ARBA00022763"/>
    </source>
</evidence>
<keyword evidence="4 12" id="KW-0255">Endonuclease</keyword>
<evidence type="ECO:0000256" key="2">
    <source>
        <dbReference type="ARBA" id="ARBA00010015"/>
    </source>
</evidence>
<dbReference type="InterPro" id="IPR011335">
    <property type="entry name" value="Restrct_endonuc-II-like"/>
</dbReference>
<evidence type="ECO:0000256" key="1">
    <source>
        <dbReference type="ARBA" id="ARBA00004123"/>
    </source>
</evidence>
<dbReference type="PANTHER" id="PTHR10150">
    <property type="entry name" value="DNA REPAIR ENDONUCLEASE XPF"/>
    <property type="match status" value="1"/>
</dbReference>
<reference evidence="12" key="1">
    <citation type="submission" date="2022-08" db="EMBL/GenBank/DDBJ databases">
        <title>Novel sulphate-reducing endosymbionts in the free-living metamonad Anaeramoeba.</title>
        <authorList>
            <person name="Jerlstrom-Hultqvist J."/>
            <person name="Cepicka I."/>
            <person name="Gallot-Lavallee L."/>
            <person name="Salas-Leiva D."/>
            <person name="Curtis B.A."/>
            <person name="Zahonova K."/>
            <person name="Pipaliya S."/>
            <person name="Dacks J."/>
            <person name="Roger A.J."/>
        </authorList>
    </citation>
    <scope>NUCLEOTIDE SEQUENCE</scope>
    <source>
        <strain evidence="12">Busselton2</strain>
    </source>
</reference>
<keyword evidence="3" id="KW-0540">Nuclease</keyword>
<evidence type="ECO:0000256" key="10">
    <source>
        <dbReference type="SAM" id="MobiDB-lite"/>
    </source>
</evidence>
<evidence type="ECO:0000256" key="4">
    <source>
        <dbReference type="ARBA" id="ARBA00022759"/>
    </source>
</evidence>
<dbReference type="InterPro" id="IPR047520">
    <property type="entry name" value="XPF_nuclease"/>
</dbReference>
<dbReference type="Pfam" id="PF02732">
    <property type="entry name" value="ERCC4"/>
    <property type="match status" value="1"/>
</dbReference>
<feature type="compositionally biased region" description="Low complexity" evidence="10">
    <location>
        <begin position="522"/>
        <end position="548"/>
    </location>
</feature>
<keyword evidence="8" id="KW-0234">DNA repair</keyword>
<dbReference type="GO" id="GO:0000724">
    <property type="term" value="P:double-strand break repair via homologous recombination"/>
    <property type="evidence" value="ECO:0007669"/>
    <property type="project" value="TreeGrafter"/>
</dbReference>
<dbReference type="Gene3D" id="3.40.50.10130">
    <property type="match status" value="1"/>
</dbReference>
<evidence type="ECO:0000256" key="3">
    <source>
        <dbReference type="ARBA" id="ARBA00022722"/>
    </source>
</evidence>
<name>A0AAV8A0Q9_9EUKA</name>
<keyword evidence="7" id="KW-0238">DNA-binding</keyword>
<evidence type="ECO:0000256" key="7">
    <source>
        <dbReference type="ARBA" id="ARBA00023125"/>
    </source>
</evidence>
<sequence>MLPFQKNIFNSLLETDGMLVCGKGLGLSTIQLTFLKMYCNSRSLVFVLNYNEDIVKNLIQDLFLSGTKHLPKLITNDFEASVRVKYYHEGGVLFITSRILVHDILKYRVPISKLSGLFVFNAHSVETTTNLALILELVREQNQKCFIRCMTNSARALVMKGTKKTEALLRSLLIKHLFLLPRFHLRVQESLDSVSASVFTIPIEQTRSVKKIQELLFRVIELILQELREMHKINKSDLNFETILFSNIRFLIESLSSRESIEQIFTRKTLQLLTDIRKLKQLCWDLINLDCISFFIEIKKAFSIIKHNGSLHHNRHYHNNNNTTNIKQGNNPNNNKVINKWKQNYRNQFNGYQIGDVPYWINCKQSDQIYILSRNRVFQPKTPQKLNKIKKNNFQEKQKIKIEERRKILEPEIKWVILQKKIQQILPTLTSKKIIVFAKNDHVCSQLKEIISTGPKKYLEQKYCNWCNQPTIPIKKPIQKKTIQLNKKINLKRNKSNTKKGQKKQTTIIMWLENSKRRKKTNNNNNKNNFQKNKKTINIGNKNNNNNIHNKKNINTIKKKKSNTIKKEKFNTTKISNSNKIKKEKFNTIKKKNSNTTKKKNINLIKKEKYNTIKKENPNTTKKENLNTTKKENLNKNKGGDKNKHIIKEEEEQNEQCDNNMENEIDLNYFKVFSNEKPKIIFHPLVGYSRILKEFQPECIFVYNLDLKLIRRLEVFLLQNSTNNPKIYILQYENETIDQKYFQFINNKEINAFDQLIKLNEKMVVYKNQEKKIKMPEWLKRQEEEEEDEEENEKFKQISNLQGNNQNNDNDNNQELIIKKPKSTRQGGGFLISSNQENNESERSQSFHSKPIILIDTREFMGSSIPFMIHKKRMKLIPIQLKVGDFVLSDHICVERKTIPDLISSFKDGRLFRQITAMKKNYTLTILLIEFNKKRGFRFIRSDWIKLQKQEKPFKSFDEFLIIRLATLLTHFQKLKILWCRNAKIAAETFKLLKTNNDEPNIEKDKKIQKFSFLDNINVQVKNKSPWEVLRKMPGITQSNILKIANNIKNLSYLARYKLDSLTDLIGKVNGTKLYNFLHNIK</sequence>
<dbReference type="FunFam" id="3.40.50.10130:FF:000002">
    <property type="entry name" value="DNA repair endonuclease XPF"/>
    <property type="match status" value="1"/>
</dbReference>
<dbReference type="GO" id="GO:0003684">
    <property type="term" value="F:damaged DNA binding"/>
    <property type="evidence" value="ECO:0007669"/>
    <property type="project" value="TreeGrafter"/>
</dbReference>
<feature type="domain" description="ERCC4" evidence="11">
    <location>
        <begin position="852"/>
        <end position="933"/>
    </location>
</feature>
<evidence type="ECO:0000313" key="13">
    <source>
        <dbReference type="Proteomes" id="UP001146793"/>
    </source>
</evidence>
<dbReference type="GO" id="GO:0000712">
    <property type="term" value="P:resolution of meiotic recombination intermediates"/>
    <property type="evidence" value="ECO:0007669"/>
    <property type="project" value="TreeGrafter"/>
</dbReference>
<dbReference type="GO" id="GO:0000014">
    <property type="term" value="F:single-stranded DNA endodeoxyribonuclease activity"/>
    <property type="evidence" value="ECO:0007669"/>
    <property type="project" value="TreeGrafter"/>
</dbReference>
<evidence type="ECO:0000259" key="11">
    <source>
        <dbReference type="SMART" id="SM00891"/>
    </source>
</evidence>
<dbReference type="PANTHER" id="PTHR10150:SF0">
    <property type="entry name" value="DNA REPAIR ENDONUCLEASE XPF"/>
    <property type="match status" value="1"/>
</dbReference>
<gene>
    <name evidence="12" type="ORF">M0812_08433</name>
</gene>
<evidence type="ECO:0000256" key="9">
    <source>
        <dbReference type="ARBA" id="ARBA00023242"/>
    </source>
</evidence>
<dbReference type="GO" id="GO:1901255">
    <property type="term" value="P:nucleotide-excision repair involved in interstrand cross-link repair"/>
    <property type="evidence" value="ECO:0007669"/>
    <property type="project" value="TreeGrafter"/>
</dbReference>
<dbReference type="GO" id="GO:0000110">
    <property type="term" value="C:nucleotide-excision repair factor 1 complex"/>
    <property type="evidence" value="ECO:0007669"/>
    <property type="project" value="TreeGrafter"/>
</dbReference>
<dbReference type="AlphaFoldDB" id="A0AAV8A0Q9"/>
<keyword evidence="9" id="KW-0539">Nucleus</keyword>
<dbReference type="CDD" id="cd20078">
    <property type="entry name" value="XPF_nuclease_XPF_euk"/>
    <property type="match status" value="1"/>
</dbReference>
<feature type="region of interest" description="Disordered" evidence="10">
    <location>
        <begin position="515"/>
        <end position="550"/>
    </location>
</feature>
<proteinExistence type="inferred from homology"/>
<comment type="similarity">
    <text evidence="2">Belongs to the XPF family.</text>
</comment>
<dbReference type="Gene3D" id="1.10.150.20">
    <property type="entry name" value="5' to 3' exonuclease, C-terminal subdomain"/>
    <property type="match status" value="1"/>
</dbReference>
<keyword evidence="6" id="KW-0378">Hydrolase</keyword>
<dbReference type="SUPFAM" id="SSF47781">
    <property type="entry name" value="RuvA domain 2-like"/>
    <property type="match status" value="1"/>
</dbReference>
<protein>
    <submittedName>
        <fullName evidence="12">DNA repair endonuclease xpf</fullName>
    </submittedName>
</protein>
<keyword evidence="5" id="KW-0227">DNA damage</keyword>
<accession>A0AAV8A0Q9</accession>
<organism evidence="12 13">
    <name type="scientific">Anaeramoeba flamelloides</name>
    <dbReference type="NCBI Taxonomy" id="1746091"/>
    <lineage>
        <taxon>Eukaryota</taxon>
        <taxon>Metamonada</taxon>
        <taxon>Anaeramoebidae</taxon>
        <taxon>Anaeramoeba</taxon>
    </lineage>
</organism>
<comment type="caution">
    <text evidence="12">The sequence shown here is derived from an EMBL/GenBank/DDBJ whole genome shotgun (WGS) entry which is preliminary data.</text>
</comment>
<feature type="region of interest" description="Disordered" evidence="10">
    <location>
        <begin position="783"/>
        <end position="847"/>
    </location>
</feature>
<dbReference type="Proteomes" id="UP001146793">
    <property type="component" value="Unassembled WGS sequence"/>
</dbReference>
<dbReference type="SMART" id="SM00891">
    <property type="entry name" value="ERCC4"/>
    <property type="match status" value="1"/>
</dbReference>
<dbReference type="EMBL" id="JANTQA010000020">
    <property type="protein sequence ID" value="KAJ3446621.1"/>
    <property type="molecule type" value="Genomic_DNA"/>
</dbReference>
<feature type="compositionally biased region" description="Low complexity" evidence="10">
    <location>
        <begin position="804"/>
        <end position="814"/>
    </location>
</feature>
<comment type="subcellular location">
    <subcellularLocation>
        <location evidence="1">Nucleus</location>
    </subcellularLocation>
</comment>
<evidence type="ECO:0000313" key="12">
    <source>
        <dbReference type="EMBL" id="KAJ3446621.1"/>
    </source>
</evidence>
<dbReference type="InterPro" id="IPR010994">
    <property type="entry name" value="RuvA_2-like"/>
</dbReference>